<dbReference type="Gene3D" id="3.30.1490.20">
    <property type="entry name" value="ATP-grasp fold, A domain"/>
    <property type="match status" value="1"/>
</dbReference>
<name>A0ABW4INR1_9ACTN</name>
<dbReference type="EMBL" id="JBHUDX010000020">
    <property type="protein sequence ID" value="MFD1658166.1"/>
    <property type="molecule type" value="Genomic_DNA"/>
</dbReference>
<evidence type="ECO:0000256" key="1">
    <source>
        <dbReference type="SAM" id="MobiDB-lite"/>
    </source>
</evidence>
<accession>A0ABW4INR1</accession>
<proteinExistence type="predicted"/>
<reference evidence="4" key="1">
    <citation type="journal article" date="2019" name="Int. J. Syst. Evol. Microbiol.">
        <title>The Global Catalogue of Microorganisms (GCM) 10K type strain sequencing project: providing services to taxonomists for standard genome sequencing and annotation.</title>
        <authorList>
            <consortium name="The Broad Institute Genomics Platform"/>
            <consortium name="The Broad Institute Genome Sequencing Center for Infectious Disease"/>
            <person name="Wu L."/>
            <person name="Ma J."/>
        </authorList>
    </citation>
    <scope>NUCLEOTIDE SEQUENCE [LARGE SCALE GENOMIC DNA]</scope>
    <source>
        <strain evidence="4">CGMCC 1.12470</strain>
    </source>
</reference>
<keyword evidence="4" id="KW-1185">Reference proteome</keyword>
<organism evidence="3 4">
    <name type="scientific">Streptomyces caeni</name>
    <dbReference type="NCBI Taxonomy" id="2307231"/>
    <lineage>
        <taxon>Bacteria</taxon>
        <taxon>Bacillati</taxon>
        <taxon>Actinomycetota</taxon>
        <taxon>Actinomycetes</taxon>
        <taxon>Kitasatosporales</taxon>
        <taxon>Streptomycetaceae</taxon>
        <taxon>Streptomyces</taxon>
    </lineage>
</organism>
<dbReference type="SUPFAM" id="SSF56059">
    <property type="entry name" value="Glutathione synthetase ATP-binding domain-like"/>
    <property type="match status" value="1"/>
</dbReference>
<sequence length="161" mass="17698">MAGRPARVQRRAGASWRGPPVSPHPRADRRPPPRSRQTSGRQQTFLGVTGEEASLDACRRCHASLFTDRAISHRLHHGSENLEPAWTVRGTVRPVRDGCLGIPLLSVPHSLRTQRVLASCSRENRTARSVALRSRLGRREGVDGMNGGYCTKRHIVCGVGV</sequence>
<dbReference type="RefSeq" id="WP_381080142.1">
    <property type="nucleotide sequence ID" value="NZ_JBHUDX010000020.1"/>
</dbReference>
<evidence type="ECO:0000259" key="2">
    <source>
        <dbReference type="Pfam" id="PF01326"/>
    </source>
</evidence>
<dbReference type="InterPro" id="IPR002192">
    <property type="entry name" value="PPDK_AMP/ATP-bd"/>
</dbReference>
<feature type="region of interest" description="Disordered" evidence="1">
    <location>
        <begin position="1"/>
        <end position="43"/>
    </location>
</feature>
<gene>
    <name evidence="3" type="ORF">ACFSL4_08045</name>
</gene>
<evidence type="ECO:0000313" key="4">
    <source>
        <dbReference type="Proteomes" id="UP001597261"/>
    </source>
</evidence>
<dbReference type="Proteomes" id="UP001597261">
    <property type="component" value="Unassembled WGS sequence"/>
</dbReference>
<dbReference type="InterPro" id="IPR013815">
    <property type="entry name" value="ATP_grasp_subdomain_1"/>
</dbReference>
<comment type="caution">
    <text evidence="3">The sequence shown here is derived from an EMBL/GenBank/DDBJ whole genome shotgun (WGS) entry which is preliminary data.</text>
</comment>
<feature type="domain" description="Pyruvate phosphate dikinase AMP/ATP-binding" evidence="2">
    <location>
        <begin position="39"/>
        <end position="82"/>
    </location>
</feature>
<dbReference type="Pfam" id="PF01326">
    <property type="entry name" value="PPDK_N"/>
    <property type="match status" value="1"/>
</dbReference>
<evidence type="ECO:0000313" key="3">
    <source>
        <dbReference type="EMBL" id="MFD1658166.1"/>
    </source>
</evidence>
<protein>
    <submittedName>
        <fullName evidence="3">PEP/pyruvate-binding domain-containing protein</fullName>
    </submittedName>
</protein>